<dbReference type="Gene3D" id="2.40.170.20">
    <property type="entry name" value="TonB-dependent receptor, beta-barrel domain"/>
    <property type="match status" value="1"/>
</dbReference>
<dbReference type="RefSeq" id="WP_096609688.1">
    <property type="nucleotide sequence ID" value="NZ_NWVD01000001.1"/>
</dbReference>
<comment type="subcellular location">
    <subcellularLocation>
        <location evidence="1 11">Cell outer membrane</location>
        <topology evidence="1 11">Multi-pass membrane protein</topology>
    </subcellularLocation>
</comment>
<keyword evidence="6" id="KW-0408">Iron</keyword>
<feature type="signal peptide" evidence="13">
    <location>
        <begin position="1"/>
        <end position="24"/>
    </location>
</feature>
<evidence type="ECO:0000256" key="12">
    <source>
        <dbReference type="RuleBase" id="RU003357"/>
    </source>
</evidence>
<keyword evidence="3 11" id="KW-1134">Transmembrane beta strand</keyword>
<keyword evidence="5 11" id="KW-0812">Transmembrane</keyword>
<name>A0A2A4I1I0_9SPHN</name>
<feature type="domain" description="TonB-dependent receptor-like beta-barrel" evidence="14">
    <location>
        <begin position="298"/>
        <end position="736"/>
    </location>
</feature>
<evidence type="ECO:0000256" key="5">
    <source>
        <dbReference type="ARBA" id="ARBA00022692"/>
    </source>
</evidence>
<keyword evidence="10 11" id="KW-0998">Cell outer membrane</keyword>
<comment type="similarity">
    <text evidence="11 12">Belongs to the TonB-dependent receptor family.</text>
</comment>
<keyword evidence="8 12" id="KW-0798">TonB box</keyword>
<evidence type="ECO:0000256" key="9">
    <source>
        <dbReference type="ARBA" id="ARBA00023136"/>
    </source>
</evidence>
<keyword evidence="9 11" id="KW-0472">Membrane</keyword>
<accession>A0A2A4I1I0</accession>
<keyword evidence="7" id="KW-0406">Ion transport</keyword>
<dbReference type="Pfam" id="PF00593">
    <property type="entry name" value="TonB_dep_Rec_b-barrel"/>
    <property type="match status" value="1"/>
</dbReference>
<evidence type="ECO:0000256" key="10">
    <source>
        <dbReference type="ARBA" id="ARBA00023237"/>
    </source>
</evidence>
<evidence type="ECO:0000256" key="4">
    <source>
        <dbReference type="ARBA" id="ARBA00022496"/>
    </source>
</evidence>
<evidence type="ECO:0000313" key="16">
    <source>
        <dbReference type="EMBL" id="PCG10131.1"/>
    </source>
</evidence>
<organism evidence="16 17">
    <name type="scientific">Sphingomonas ginsenosidimutans</name>
    <dbReference type="NCBI Taxonomy" id="862134"/>
    <lineage>
        <taxon>Bacteria</taxon>
        <taxon>Pseudomonadati</taxon>
        <taxon>Pseudomonadota</taxon>
        <taxon>Alphaproteobacteria</taxon>
        <taxon>Sphingomonadales</taxon>
        <taxon>Sphingomonadaceae</taxon>
        <taxon>Sphingomonas</taxon>
    </lineage>
</organism>
<dbReference type="PROSITE" id="PS52016">
    <property type="entry name" value="TONB_DEPENDENT_REC_3"/>
    <property type="match status" value="1"/>
</dbReference>
<dbReference type="InterPro" id="IPR000531">
    <property type="entry name" value="Beta-barrel_TonB"/>
</dbReference>
<dbReference type="Pfam" id="PF07715">
    <property type="entry name" value="Plug"/>
    <property type="match status" value="1"/>
</dbReference>
<keyword evidence="13" id="KW-0732">Signal</keyword>
<dbReference type="CDD" id="cd01347">
    <property type="entry name" value="ligand_gated_channel"/>
    <property type="match status" value="1"/>
</dbReference>
<evidence type="ECO:0000256" key="7">
    <source>
        <dbReference type="ARBA" id="ARBA00023065"/>
    </source>
</evidence>
<dbReference type="GO" id="GO:0006826">
    <property type="term" value="P:iron ion transport"/>
    <property type="evidence" value="ECO:0007669"/>
    <property type="project" value="UniProtKB-KW"/>
</dbReference>
<evidence type="ECO:0000313" key="17">
    <source>
        <dbReference type="Proteomes" id="UP000218784"/>
    </source>
</evidence>
<comment type="caution">
    <text evidence="16">The sequence shown here is derived from an EMBL/GenBank/DDBJ whole genome shotgun (WGS) entry which is preliminary data.</text>
</comment>
<keyword evidence="17" id="KW-1185">Reference proteome</keyword>
<sequence length="774" mass="82677">MKTKSLFLSAVAASALIAASPAAAQVASPDPAAGTGSATTPAEAEDAPVGDIIVTAQKRSERLQDVPVAITVVSGDALAARGAVNIEGAQYLVPTLNFRKSGTAINQSLFLRGVGTSTFSIAGEPSISTVVDGVVYSRAGEAFSDLIDIDRMEVLRGPQGTLFGKNTSAGVINIVTKRPGKDLGGYVEGGFFFDNGNEYRVRGAIDLPVSSDVALRVTGFYGTYDGNIRNLAYNGERVNGYEHYGARAMLVANLAPNFTATIIADYRESKDNCCAEVIGTTPTGAAGSAGAFAATVLPPARRDETREINQDLVTRTNEKSWGVSGQFDWELGNQTVTYIGSYREYDNEEIRDGDWLPRAYSGLNQLHDVGPQVSNTITQELRLTSPADQFFSYVLGAFYSRAETTRTFTRDDIVCNGAPVGTPCSTVPALTTRPTGTAVFGSVFKNFALFGQGTLNFTDRFRGIVGIRYTTDQLDVFHRRVTTLAGPGIQPSFGPFTGKTTNDNWSGKAGVQYDIVPQSTFYATYARGYKGPAFNIFYNLTATGTNVIEPETADSYEAGLKNTLFGGKLVVNLAAYYAKYNNFQANNPDEVAGVLVTRFTNAGRISTRGGELDLLFQPVRDLSFNGGLAYTDARVDQFKLPTNGNITGVVPSGTPLGYAPKWKGSLGADWRARTGGAVDFALGAQGSYQSSQLSQLDANAAVRAATTIKGYGLVDVSAAVIDADDRYRVTFQVKNLFDQSFAAAITSGGPGGSYRYIIPREADRYYGVTARVNF</sequence>
<dbReference type="InterPro" id="IPR012910">
    <property type="entry name" value="Plug_dom"/>
</dbReference>
<keyword evidence="4" id="KW-0410">Iron transport</keyword>
<dbReference type="InterPro" id="IPR039426">
    <property type="entry name" value="TonB-dep_rcpt-like"/>
</dbReference>
<gene>
    <name evidence="16" type="ORF">COA17_01310</name>
</gene>
<evidence type="ECO:0000259" key="15">
    <source>
        <dbReference type="Pfam" id="PF07715"/>
    </source>
</evidence>
<dbReference type="GO" id="GO:0009279">
    <property type="term" value="C:cell outer membrane"/>
    <property type="evidence" value="ECO:0007669"/>
    <property type="project" value="UniProtKB-SubCell"/>
</dbReference>
<keyword evidence="16" id="KW-0675">Receptor</keyword>
<proteinExistence type="inferred from homology"/>
<evidence type="ECO:0000256" key="2">
    <source>
        <dbReference type="ARBA" id="ARBA00022448"/>
    </source>
</evidence>
<dbReference type="PANTHER" id="PTHR32552">
    <property type="entry name" value="FERRICHROME IRON RECEPTOR-RELATED"/>
    <property type="match status" value="1"/>
</dbReference>
<evidence type="ECO:0000259" key="14">
    <source>
        <dbReference type="Pfam" id="PF00593"/>
    </source>
</evidence>
<feature type="chain" id="PRO_5012833595" evidence="13">
    <location>
        <begin position="25"/>
        <end position="774"/>
    </location>
</feature>
<dbReference type="InterPro" id="IPR036942">
    <property type="entry name" value="Beta-barrel_TonB_sf"/>
</dbReference>
<keyword evidence="2 11" id="KW-0813">Transport</keyword>
<dbReference type="AlphaFoldDB" id="A0A2A4I1I0"/>
<evidence type="ECO:0000256" key="1">
    <source>
        <dbReference type="ARBA" id="ARBA00004571"/>
    </source>
</evidence>
<reference evidence="16 17" key="1">
    <citation type="submission" date="2017-09" db="EMBL/GenBank/DDBJ databases">
        <title>Sphingomonas ginsenosidimutans KACC 14949, whole genome shotgun sequence.</title>
        <authorList>
            <person name="Feng G."/>
            <person name="Zhu H."/>
        </authorList>
    </citation>
    <scope>NUCLEOTIDE SEQUENCE [LARGE SCALE GENOMIC DNA]</scope>
    <source>
        <strain evidence="16 17">KACC 14949</strain>
    </source>
</reference>
<dbReference type="EMBL" id="NWVD01000001">
    <property type="protein sequence ID" value="PCG10131.1"/>
    <property type="molecule type" value="Genomic_DNA"/>
</dbReference>
<evidence type="ECO:0000256" key="11">
    <source>
        <dbReference type="PROSITE-ProRule" id="PRU01360"/>
    </source>
</evidence>
<evidence type="ECO:0000256" key="6">
    <source>
        <dbReference type="ARBA" id="ARBA00023004"/>
    </source>
</evidence>
<dbReference type="SUPFAM" id="SSF56935">
    <property type="entry name" value="Porins"/>
    <property type="match status" value="1"/>
</dbReference>
<feature type="domain" description="TonB-dependent receptor plug" evidence="15">
    <location>
        <begin position="63"/>
        <end position="171"/>
    </location>
</feature>
<evidence type="ECO:0000256" key="13">
    <source>
        <dbReference type="SAM" id="SignalP"/>
    </source>
</evidence>
<evidence type="ECO:0000256" key="8">
    <source>
        <dbReference type="ARBA" id="ARBA00023077"/>
    </source>
</evidence>
<evidence type="ECO:0000256" key="3">
    <source>
        <dbReference type="ARBA" id="ARBA00022452"/>
    </source>
</evidence>
<protein>
    <submittedName>
        <fullName evidence="16">TonB-dependent receptor</fullName>
    </submittedName>
</protein>
<dbReference type="PANTHER" id="PTHR32552:SF81">
    <property type="entry name" value="TONB-DEPENDENT OUTER MEMBRANE RECEPTOR"/>
    <property type="match status" value="1"/>
</dbReference>
<dbReference type="Proteomes" id="UP000218784">
    <property type="component" value="Unassembled WGS sequence"/>
</dbReference>